<gene>
    <name evidence="1" type="ORF">KSZ_70790</name>
</gene>
<protein>
    <submittedName>
        <fullName evidence="1">Uncharacterized protein</fullName>
    </submittedName>
</protein>
<name>A0ABQ3VUK3_9CHLR</name>
<organism evidence="1 2">
    <name type="scientific">Dictyobacter formicarum</name>
    <dbReference type="NCBI Taxonomy" id="2778368"/>
    <lineage>
        <taxon>Bacteria</taxon>
        <taxon>Bacillati</taxon>
        <taxon>Chloroflexota</taxon>
        <taxon>Ktedonobacteria</taxon>
        <taxon>Ktedonobacterales</taxon>
        <taxon>Dictyobacteraceae</taxon>
        <taxon>Dictyobacter</taxon>
    </lineage>
</organism>
<proteinExistence type="predicted"/>
<reference evidence="1 2" key="1">
    <citation type="journal article" date="2021" name="Int. J. Syst. Evol. Microbiol.">
        <title>Reticulibacter mediterranei gen. nov., sp. nov., within the new family Reticulibacteraceae fam. nov., and Ktedonospora formicarum gen. nov., sp. nov., Ktedonobacter robiniae sp. nov., Dictyobacter formicarum sp. nov. and Dictyobacter arantiisoli sp. nov., belonging to the class Ktedonobacteria.</title>
        <authorList>
            <person name="Yabe S."/>
            <person name="Zheng Y."/>
            <person name="Wang C.M."/>
            <person name="Sakai Y."/>
            <person name="Abe K."/>
            <person name="Yokota A."/>
            <person name="Donadio S."/>
            <person name="Cavaletti L."/>
            <person name="Monciardini P."/>
        </authorList>
    </citation>
    <scope>NUCLEOTIDE SEQUENCE [LARGE SCALE GENOMIC DNA]</scope>
    <source>
        <strain evidence="1 2">SOSP1-9</strain>
    </source>
</reference>
<evidence type="ECO:0000313" key="1">
    <source>
        <dbReference type="EMBL" id="GHO89073.1"/>
    </source>
</evidence>
<sequence>MTMRFWNGYAKYALHGHGMATITPVMEEAASALPLAIIISGRVNIVLTLEFGFKTRELNALRLFCIAFGFGNLVDHT</sequence>
<accession>A0ABQ3VUK3</accession>
<dbReference type="EMBL" id="BNJJ01000031">
    <property type="protein sequence ID" value="GHO89073.1"/>
    <property type="molecule type" value="Genomic_DNA"/>
</dbReference>
<comment type="caution">
    <text evidence="1">The sequence shown here is derived from an EMBL/GenBank/DDBJ whole genome shotgun (WGS) entry which is preliminary data.</text>
</comment>
<dbReference type="Proteomes" id="UP000635565">
    <property type="component" value="Unassembled WGS sequence"/>
</dbReference>
<evidence type="ECO:0000313" key="2">
    <source>
        <dbReference type="Proteomes" id="UP000635565"/>
    </source>
</evidence>
<keyword evidence="2" id="KW-1185">Reference proteome</keyword>